<dbReference type="GO" id="GO:0030655">
    <property type="term" value="P:beta-lactam antibiotic catabolic process"/>
    <property type="evidence" value="ECO:0007669"/>
    <property type="project" value="InterPro"/>
</dbReference>
<dbReference type="InterPro" id="IPR045155">
    <property type="entry name" value="Beta-lactam_cat"/>
</dbReference>
<accession>A0A644ZZH6</accession>
<name>A0A644ZZH6_9ZZZZ</name>
<dbReference type="InterPro" id="IPR000871">
    <property type="entry name" value="Beta-lactam_class-A"/>
</dbReference>
<evidence type="ECO:0000259" key="1">
    <source>
        <dbReference type="Pfam" id="PF13354"/>
    </source>
</evidence>
<gene>
    <name evidence="2" type="ORF">SDC9_90701</name>
</gene>
<organism evidence="2">
    <name type="scientific">bioreactor metagenome</name>
    <dbReference type="NCBI Taxonomy" id="1076179"/>
    <lineage>
        <taxon>unclassified sequences</taxon>
        <taxon>metagenomes</taxon>
        <taxon>ecological metagenomes</taxon>
    </lineage>
</organism>
<dbReference type="GO" id="GO:0008800">
    <property type="term" value="F:beta-lactamase activity"/>
    <property type="evidence" value="ECO:0007669"/>
    <property type="project" value="InterPro"/>
</dbReference>
<protein>
    <recommendedName>
        <fullName evidence="1">Beta-lactamase class A catalytic domain-containing protein</fullName>
    </recommendedName>
</protein>
<dbReference type="Gene3D" id="3.40.710.10">
    <property type="entry name" value="DD-peptidase/beta-lactamase superfamily"/>
    <property type="match status" value="1"/>
</dbReference>
<reference evidence="2" key="1">
    <citation type="submission" date="2019-08" db="EMBL/GenBank/DDBJ databases">
        <authorList>
            <person name="Kucharzyk K."/>
            <person name="Murdoch R.W."/>
            <person name="Higgins S."/>
            <person name="Loffler F."/>
        </authorList>
    </citation>
    <scope>NUCLEOTIDE SEQUENCE</scope>
</reference>
<proteinExistence type="predicted"/>
<dbReference type="GO" id="GO:0046677">
    <property type="term" value="P:response to antibiotic"/>
    <property type="evidence" value="ECO:0007669"/>
    <property type="project" value="InterPro"/>
</dbReference>
<evidence type="ECO:0000313" key="2">
    <source>
        <dbReference type="EMBL" id="MPM44023.1"/>
    </source>
</evidence>
<dbReference type="AlphaFoldDB" id="A0A644ZZH6"/>
<dbReference type="Pfam" id="PF13354">
    <property type="entry name" value="Beta-lactamase2"/>
    <property type="match status" value="1"/>
</dbReference>
<comment type="caution">
    <text evidence="2">The sequence shown here is derived from an EMBL/GenBank/DDBJ whole genome shotgun (WGS) entry which is preliminary data.</text>
</comment>
<feature type="domain" description="Beta-lactamase class A catalytic" evidence="1">
    <location>
        <begin position="17"/>
        <end position="222"/>
    </location>
</feature>
<dbReference type="PANTHER" id="PTHR35333">
    <property type="entry name" value="BETA-LACTAMASE"/>
    <property type="match status" value="1"/>
</dbReference>
<dbReference type="EMBL" id="VSSQ01010324">
    <property type="protein sequence ID" value="MPM44023.1"/>
    <property type="molecule type" value="Genomic_DNA"/>
</dbReference>
<sequence>MKDIKKYLDEERDGKYSFYFEDLDGAYTYGYNQDVPQTSAGCMKLMLAVAFLKKVEEGMFSMDELVPIKDEDKKPGSGILYEFIERTYTIRELISSMLVVGDNTATYKLMTLLGVDQINIMFREMGLTHTHISNLPGNESNTTTASDMAKIIKLLYQKNYLTEKHSDYIIDLIRRRVKSKIAFYLPNKVRNQFASKTGDAPGIENEVALINTESGNFVFSIMSHDLPNSVYGMISLAKAGMMIWNSVHENWETVQKETME</sequence>
<dbReference type="SUPFAM" id="SSF56601">
    <property type="entry name" value="beta-lactamase/transpeptidase-like"/>
    <property type="match status" value="1"/>
</dbReference>
<dbReference type="InterPro" id="IPR012338">
    <property type="entry name" value="Beta-lactam/transpept-like"/>
</dbReference>
<dbReference type="PANTHER" id="PTHR35333:SF3">
    <property type="entry name" value="BETA-LACTAMASE-TYPE TRANSPEPTIDASE FOLD CONTAINING PROTEIN"/>
    <property type="match status" value="1"/>
</dbReference>